<evidence type="ECO:0000313" key="10">
    <source>
        <dbReference type="Proteomes" id="UP000472261"/>
    </source>
</evidence>
<evidence type="ECO:0000256" key="5">
    <source>
        <dbReference type="ARBA" id="ARBA00023204"/>
    </source>
</evidence>
<name>A0A669PN92_PHACC</name>
<dbReference type="GO" id="GO:0005634">
    <property type="term" value="C:nucleus"/>
    <property type="evidence" value="ECO:0007669"/>
    <property type="project" value="UniProtKB-SubCell"/>
</dbReference>
<dbReference type="GO" id="GO:0008821">
    <property type="term" value="F:crossover junction DNA endonuclease activity"/>
    <property type="evidence" value="ECO:0007669"/>
    <property type="project" value="TreeGrafter"/>
</dbReference>
<dbReference type="GO" id="GO:0003677">
    <property type="term" value="F:DNA binding"/>
    <property type="evidence" value="ECO:0007669"/>
    <property type="project" value="InterPro"/>
</dbReference>
<dbReference type="InterPro" id="IPR006166">
    <property type="entry name" value="ERCC4_domain"/>
</dbReference>
<evidence type="ECO:0000256" key="3">
    <source>
        <dbReference type="ARBA" id="ARBA00022763"/>
    </source>
</evidence>
<proteinExistence type="inferred from homology"/>
<dbReference type="InterPro" id="IPR042530">
    <property type="entry name" value="EME1/EME2_C"/>
</dbReference>
<evidence type="ECO:0000256" key="2">
    <source>
        <dbReference type="ARBA" id="ARBA00005313"/>
    </source>
</evidence>
<dbReference type="GO" id="GO:0048476">
    <property type="term" value="C:Holliday junction resolvase complex"/>
    <property type="evidence" value="ECO:0007669"/>
    <property type="project" value="InterPro"/>
</dbReference>
<dbReference type="GO" id="GO:0031573">
    <property type="term" value="P:mitotic intra-S DNA damage checkpoint signaling"/>
    <property type="evidence" value="ECO:0007669"/>
    <property type="project" value="TreeGrafter"/>
</dbReference>
<dbReference type="Gene3D" id="3.40.1620.30">
    <property type="entry name" value="ERCC4, Mus81-Eme1 complex, nuclease domain, subdomain 1"/>
    <property type="match status" value="1"/>
</dbReference>
<organism evidence="9 10">
    <name type="scientific">Phasianus colchicus</name>
    <name type="common">Common pheasant</name>
    <dbReference type="NCBI Taxonomy" id="9054"/>
    <lineage>
        <taxon>Eukaryota</taxon>
        <taxon>Metazoa</taxon>
        <taxon>Chordata</taxon>
        <taxon>Craniata</taxon>
        <taxon>Vertebrata</taxon>
        <taxon>Euteleostomi</taxon>
        <taxon>Archelosauria</taxon>
        <taxon>Archosauria</taxon>
        <taxon>Dinosauria</taxon>
        <taxon>Saurischia</taxon>
        <taxon>Theropoda</taxon>
        <taxon>Coelurosauria</taxon>
        <taxon>Aves</taxon>
        <taxon>Neognathae</taxon>
        <taxon>Galloanserae</taxon>
        <taxon>Galliformes</taxon>
        <taxon>Phasianidae</taxon>
        <taxon>Phasianinae</taxon>
        <taxon>Phasianus</taxon>
    </lineage>
</organism>
<dbReference type="InterPro" id="IPR043087">
    <property type="entry name" value="Eme1_nucdom_sub2"/>
</dbReference>
<dbReference type="PANTHER" id="PTHR21077:SF6">
    <property type="entry name" value="CROSSOVER JUNCTION ENDONUCLEASE EME2-RELATED"/>
    <property type="match status" value="1"/>
</dbReference>
<evidence type="ECO:0000259" key="8">
    <source>
        <dbReference type="SMART" id="SM00891"/>
    </source>
</evidence>
<evidence type="ECO:0000256" key="6">
    <source>
        <dbReference type="ARBA" id="ARBA00023242"/>
    </source>
</evidence>
<evidence type="ECO:0000256" key="1">
    <source>
        <dbReference type="ARBA" id="ARBA00004123"/>
    </source>
</evidence>
<dbReference type="Ensembl" id="ENSPCLT00000012064.1">
    <property type="protein sequence ID" value="ENSPCLP00000008890.1"/>
    <property type="gene ID" value="ENSPCLG00000007374.1"/>
</dbReference>
<comment type="similarity">
    <text evidence="2">Belongs to the EME1/MMS4 family.</text>
</comment>
<dbReference type="SMART" id="SM00891">
    <property type="entry name" value="ERCC4"/>
    <property type="match status" value="1"/>
</dbReference>
<protein>
    <submittedName>
        <fullName evidence="9">Essential meiotic structure-specific endonuclease subunit 2</fullName>
    </submittedName>
</protein>
<dbReference type="CDD" id="cd20082">
    <property type="entry name" value="XPF_nuclease_EME2"/>
    <property type="match status" value="1"/>
</dbReference>
<feature type="compositionally biased region" description="Basic and acidic residues" evidence="7">
    <location>
        <begin position="132"/>
        <end position="151"/>
    </location>
</feature>
<dbReference type="AlphaFoldDB" id="A0A669PN92"/>
<keyword evidence="3" id="KW-0227">DNA damage</keyword>
<dbReference type="GO" id="GO:0031297">
    <property type="term" value="P:replication fork processing"/>
    <property type="evidence" value="ECO:0007669"/>
    <property type="project" value="TreeGrafter"/>
</dbReference>
<dbReference type="InterPro" id="IPR033310">
    <property type="entry name" value="Mms4/EME1/EME2"/>
</dbReference>
<keyword evidence="4" id="KW-0233">DNA recombination</keyword>
<dbReference type="InterPro" id="IPR047523">
    <property type="entry name" value="XPF_nuclease_EME2"/>
</dbReference>
<dbReference type="GO" id="GO:0006302">
    <property type="term" value="P:double-strand break repair"/>
    <property type="evidence" value="ECO:0007669"/>
    <property type="project" value="TreeGrafter"/>
</dbReference>
<keyword evidence="6" id="KW-0539">Nucleus</keyword>
<dbReference type="GO" id="GO:0000712">
    <property type="term" value="P:resolution of meiotic recombination intermediates"/>
    <property type="evidence" value="ECO:0007669"/>
    <property type="project" value="TreeGrafter"/>
</dbReference>
<reference evidence="9" key="2">
    <citation type="submission" date="2025-09" db="UniProtKB">
        <authorList>
            <consortium name="Ensembl"/>
        </authorList>
    </citation>
    <scope>IDENTIFICATION</scope>
</reference>
<sequence>MEDAGEDSQHQADHGGGTLKGTAPSAHVSAEKSPPLTHTGTFVLRPRGGAGDFRVRGAPLLPWQRVRPSGAWGLRSLRGSAMAGSERCRRAQATWEVSESEPEAEPEPNGPIPAPEGSSPAAATVRPKRRRAAGEAEAQRRERQRRKEREALEKREAAAAWRLLRPERCLRLLEVCVDPGFLEDPGSDVWIEALSSLGCKHSFEPQAIPCSITWRRNMPSVPSAPDDCVVKTEEEKEVLVLLEPADFLKRLYSLTQTFVDASSGSQPDLNQVLPLASLECSSTKTYSLAVVGLDAYRCNQKQNGWQALSPGKRNPRSQPGPELFMTQQEILEAQVVLQLWGNIDVQLLDTWQEFGEHVSALTKAIARRPYKSQLEMQELSFCTAGVSGKGLRVEKDGAGLWQVWKRQIQQFNRVSPATAAAIAEAYPSPGLLVQAYEECSTEDERLLLLSNIPVKSDISGKDHRVGPDLSRRIYLFMVSTNPDLILDLTV</sequence>
<dbReference type="OMA" id="VWAAGEQ"/>
<keyword evidence="10" id="KW-1185">Reference proteome</keyword>
<accession>A0A669PN92</accession>
<dbReference type="Gene3D" id="1.10.150.670">
    <property type="entry name" value="Crossover junction endonuclease EME1, DNA-binding domain"/>
    <property type="match status" value="1"/>
</dbReference>
<feature type="region of interest" description="Disordered" evidence="7">
    <location>
        <begin position="80"/>
        <end position="151"/>
    </location>
</feature>
<reference evidence="9" key="1">
    <citation type="submission" date="2025-08" db="UniProtKB">
        <authorList>
            <consortium name="Ensembl"/>
        </authorList>
    </citation>
    <scope>IDENTIFICATION</scope>
</reference>
<dbReference type="PANTHER" id="PTHR21077">
    <property type="entry name" value="EME1 PROTEIN"/>
    <property type="match status" value="1"/>
</dbReference>
<keyword evidence="5" id="KW-0234">DNA repair</keyword>
<evidence type="ECO:0000256" key="7">
    <source>
        <dbReference type="SAM" id="MobiDB-lite"/>
    </source>
</evidence>
<dbReference type="FunFam" id="1.10.150.670:FF:000002">
    <property type="entry name" value="Crossover junction endonuclease EME1"/>
    <property type="match status" value="1"/>
</dbReference>
<dbReference type="Pfam" id="PF21292">
    <property type="entry name" value="EME1-MUS81_C"/>
    <property type="match status" value="1"/>
</dbReference>
<feature type="domain" description="ERCC4" evidence="8">
    <location>
        <begin position="174"/>
        <end position="437"/>
    </location>
</feature>
<dbReference type="Gene3D" id="4.10.800.30">
    <property type="entry name" value="ERCC4, Mus81-Eme1 complex, nuclease domain, subdomain 2"/>
    <property type="match status" value="1"/>
</dbReference>
<feature type="region of interest" description="Disordered" evidence="7">
    <location>
        <begin position="1"/>
        <end position="58"/>
    </location>
</feature>
<comment type="subcellular location">
    <subcellularLocation>
        <location evidence="1">Nucleus</location>
    </subcellularLocation>
</comment>
<evidence type="ECO:0000313" key="9">
    <source>
        <dbReference type="Ensembl" id="ENSPCLP00000008890.1"/>
    </source>
</evidence>
<dbReference type="Proteomes" id="UP000472261">
    <property type="component" value="Unplaced"/>
</dbReference>
<evidence type="ECO:0000256" key="4">
    <source>
        <dbReference type="ARBA" id="ARBA00023172"/>
    </source>
</evidence>
<dbReference type="InterPro" id="IPR043086">
    <property type="entry name" value="EME1_nucdom_sub1"/>
</dbReference>